<evidence type="ECO:0000256" key="1">
    <source>
        <dbReference type="SAM" id="MobiDB-lite"/>
    </source>
</evidence>
<organism evidence="2 3">
    <name type="scientific">Aeromicrobium yanjiei</name>
    <dbReference type="NCBI Taxonomy" id="2662028"/>
    <lineage>
        <taxon>Bacteria</taxon>
        <taxon>Bacillati</taxon>
        <taxon>Actinomycetota</taxon>
        <taxon>Actinomycetes</taxon>
        <taxon>Propionibacteriales</taxon>
        <taxon>Nocardioidaceae</taxon>
        <taxon>Aeromicrobium</taxon>
    </lineage>
</organism>
<feature type="region of interest" description="Disordered" evidence="1">
    <location>
        <begin position="24"/>
        <end position="59"/>
    </location>
</feature>
<gene>
    <name evidence="2" type="ORF">GEV26_11945</name>
</gene>
<name>A0A5Q2MLQ8_9ACTN</name>
<protein>
    <submittedName>
        <fullName evidence="2">Uncharacterized protein</fullName>
    </submittedName>
</protein>
<dbReference type="EMBL" id="CP045737">
    <property type="protein sequence ID" value="QGG42022.1"/>
    <property type="molecule type" value="Genomic_DNA"/>
</dbReference>
<accession>A0A5Q2MLQ8</accession>
<dbReference type="RefSeq" id="WP_153653318.1">
    <property type="nucleotide sequence ID" value="NZ_CP045737.1"/>
</dbReference>
<dbReference type="KEGG" id="aef:GEV26_11945"/>
<dbReference type="AlphaFoldDB" id="A0A5Q2MLQ8"/>
<evidence type="ECO:0000313" key="3">
    <source>
        <dbReference type="Proteomes" id="UP000392064"/>
    </source>
</evidence>
<keyword evidence="3" id="KW-1185">Reference proteome</keyword>
<proteinExistence type="predicted"/>
<sequence>MVLAFAVIGVGVMIGIAIAVERTGSSKNEPLTQSTSQVEFTEYEPETRTSSSGGAGRSTVEGANVEYRYRAGGRWFESSGPIWRPLSGLSDKTVCFDPDDPARHVLRGNAEATCGEGNLGKVRRSKEVSP</sequence>
<evidence type="ECO:0000313" key="2">
    <source>
        <dbReference type="EMBL" id="QGG42022.1"/>
    </source>
</evidence>
<dbReference type="Proteomes" id="UP000392064">
    <property type="component" value="Chromosome"/>
</dbReference>
<feature type="compositionally biased region" description="Polar residues" evidence="1">
    <location>
        <begin position="24"/>
        <end position="39"/>
    </location>
</feature>
<reference evidence="2 3" key="1">
    <citation type="submission" date="2019-11" db="EMBL/GenBank/DDBJ databases">
        <authorList>
            <person name="Li J."/>
        </authorList>
    </citation>
    <scope>NUCLEOTIDE SEQUENCE [LARGE SCALE GENOMIC DNA]</scope>
    <source>
        <strain evidence="2 3">MF47</strain>
    </source>
</reference>